<dbReference type="RefSeq" id="WP_005210469.1">
    <property type="nucleotide sequence ID" value="NZ_KB291607.1"/>
</dbReference>
<evidence type="ECO:0000256" key="1">
    <source>
        <dbReference type="SAM" id="Phobius"/>
    </source>
</evidence>
<keyword evidence="3" id="KW-1185">Reference proteome</keyword>
<keyword evidence="1" id="KW-0472">Membrane</keyword>
<dbReference type="AlphaFoldDB" id="L1QM37"/>
<comment type="caution">
    <text evidence="2">The sequence shown here is derived from an EMBL/GenBank/DDBJ whole genome shotgun (WGS) entry which is preliminary data.</text>
</comment>
<keyword evidence="1" id="KW-1133">Transmembrane helix</keyword>
<organism evidence="2 3">
    <name type="scientific">Clostridium celatum DSM 1785</name>
    <dbReference type="NCBI Taxonomy" id="545697"/>
    <lineage>
        <taxon>Bacteria</taxon>
        <taxon>Bacillati</taxon>
        <taxon>Bacillota</taxon>
        <taxon>Clostridia</taxon>
        <taxon>Eubacteriales</taxon>
        <taxon>Clostridiaceae</taxon>
        <taxon>Clostridium</taxon>
    </lineage>
</organism>
<sequence length="48" mass="5746">MKNNKRYLLGGIFIVMICFVVYTKHNLIIEKKDLNSILEENYQSLKRN</sequence>
<name>L1QM37_9CLOT</name>
<evidence type="ECO:0000313" key="3">
    <source>
        <dbReference type="Proteomes" id="UP000010420"/>
    </source>
</evidence>
<dbReference type="PATRIC" id="fig|545697.3.peg.406"/>
<dbReference type="STRING" id="545697.HMPREF0216_00413"/>
<evidence type="ECO:0000313" key="2">
    <source>
        <dbReference type="EMBL" id="EKY29054.1"/>
    </source>
</evidence>
<proteinExistence type="predicted"/>
<feature type="transmembrane region" description="Helical" evidence="1">
    <location>
        <begin position="6"/>
        <end position="23"/>
    </location>
</feature>
<dbReference type="Proteomes" id="UP000010420">
    <property type="component" value="Unassembled WGS sequence"/>
</dbReference>
<keyword evidence="1" id="KW-0812">Transmembrane</keyword>
<dbReference type="HOGENOM" id="CLU_3151228_0_0_9"/>
<dbReference type="EMBL" id="AMEZ01000013">
    <property type="protein sequence ID" value="EKY29054.1"/>
    <property type="molecule type" value="Genomic_DNA"/>
</dbReference>
<reference evidence="2 3" key="1">
    <citation type="submission" date="2012-05" db="EMBL/GenBank/DDBJ databases">
        <authorList>
            <person name="Weinstock G."/>
            <person name="Sodergren E."/>
            <person name="Lobos E.A."/>
            <person name="Fulton L."/>
            <person name="Fulton R."/>
            <person name="Courtney L."/>
            <person name="Fronick C."/>
            <person name="O'Laughlin M."/>
            <person name="Godfrey J."/>
            <person name="Wilson R.M."/>
            <person name="Miner T."/>
            <person name="Farmer C."/>
            <person name="Delehaunty K."/>
            <person name="Cordes M."/>
            <person name="Minx P."/>
            <person name="Tomlinson C."/>
            <person name="Chen J."/>
            <person name="Wollam A."/>
            <person name="Pepin K.H."/>
            <person name="Bhonagiri V."/>
            <person name="Zhang X."/>
            <person name="Suruliraj S."/>
            <person name="Warren W."/>
            <person name="Mitreva M."/>
            <person name="Mardis E.R."/>
            <person name="Wilson R.K."/>
        </authorList>
    </citation>
    <scope>NUCLEOTIDE SEQUENCE [LARGE SCALE GENOMIC DNA]</scope>
    <source>
        <strain evidence="2 3">DSM 1785</strain>
    </source>
</reference>
<accession>L1QM37</accession>
<gene>
    <name evidence="2" type="ORF">HMPREF0216_00413</name>
</gene>
<protein>
    <submittedName>
        <fullName evidence="2">Uncharacterized protein</fullName>
    </submittedName>
</protein>